<dbReference type="OrthoDB" id="9759736at2"/>
<feature type="active site" description="N6-AMP-lysine intermediate" evidence="10">
    <location>
        <position position="110"/>
    </location>
</feature>
<keyword evidence="6 10" id="KW-0862">Zinc</keyword>
<accession>A0A1G9LK70</accession>
<sequence length="615" mass="68549">MKKTDEKKIAELVKRLEKHNEDYRRGMPTISDARYDELTEELRDLAPEHSYLTKVEPESFSNKIEIRHPKPMLSTEKAYTVEELERFVQRVKKEAKSLGIQTVEYRITPKLDGLAARDDGNIFATRGNGEVGYEISSAFAKGIIAVGGRGQGVGEIVCSQDYFDEHLSDVFEHPRNMVVGIVTSDNVNEASKQALQDEAIRFVPYSTLPKKVVTSEELVRDVWKITDELWEQADYPLDGMVAEVTDKKLQDALGATAHHYRWQIAIKKKGESAVTTVNEIRWQVGRMGAVTPVMEVEPVSVSGATISNVTAHNAGMLRDHSIGKGAIIRIIRSGEVIPKLEEVIKPADSVELPTRCPSCEAELYWQNDFLKCPDFNCPARAEQRLEYWFKTLGNADWFGKKTISRLVKAGRSSLESVYTMGEEDFSKLGFGPVQSSNLAEAIYISRTKETDDWRFLAAFGIPDLGKADSRKLLGNFKLEDIVTVKQAQLAEIHGFGAITSYSVTAGIEAIKKTILHMLEFNFNLRRTPLEAETESIESPITGKGIVFTGKMIQGSREDMQAMARRLGANVQTSVTGKTNFLVCGSNVGEKKMEAARAKGVEIMTESEFMDIVSKG</sequence>
<dbReference type="InterPro" id="IPR013839">
    <property type="entry name" value="DNAligase_adenylation"/>
</dbReference>
<evidence type="ECO:0000256" key="4">
    <source>
        <dbReference type="ARBA" id="ARBA00022723"/>
    </source>
</evidence>
<dbReference type="AlphaFoldDB" id="A0A1G9LK70"/>
<evidence type="ECO:0000259" key="11">
    <source>
        <dbReference type="PROSITE" id="PS50172"/>
    </source>
</evidence>
<dbReference type="GO" id="GO:0006260">
    <property type="term" value="P:DNA replication"/>
    <property type="evidence" value="ECO:0007669"/>
    <property type="project" value="UniProtKB-KW"/>
</dbReference>
<comment type="function">
    <text evidence="1 10">DNA ligase that catalyzes the formation of phosphodiester linkages between 5'-phosphoryl and 3'-hydroxyl groups in double-stranded DNA using NAD as a coenzyme and as the energy source for the reaction. It is essential for DNA replication and repair of damaged DNA.</text>
</comment>
<evidence type="ECO:0000256" key="3">
    <source>
        <dbReference type="ARBA" id="ARBA00022705"/>
    </source>
</evidence>
<feature type="binding site" evidence="10">
    <location>
        <position position="372"/>
    </location>
    <ligand>
        <name>Zn(2+)</name>
        <dbReference type="ChEBI" id="CHEBI:29105"/>
    </ligand>
</feature>
<dbReference type="GO" id="GO:0006281">
    <property type="term" value="P:DNA repair"/>
    <property type="evidence" value="ECO:0007669"/>
    <property type="project" value="UniProtKB-KW"/>
</dbReference>
<dbReference type="Pfam" id="PF03120">
    <property type="entry name" value="OB_DNA_ligase"/>
    <property type="match status" value="1"/>
</dbReference>
<comment type="similarity">
    <text evidence="10">Belongs to the NAD-dependent DNA ligase family. LigA subfamily.</text>
</comment>
<dbReference type="RefSeq" id="WP_092163313.1">
    <property type="nucleotide sequence ID" value="NZ_FNGA01000007.1"/>
</dbReference>
<feature type="binding site" evidence="10">
    <location>
        <position position="356"/>
    </location>
    <ligand>
        <name>Zn(2+)</name>
        <dbReference type="ChEBI" id="CHEBI:29105"/>
    </ligand>
</feature>
<evidence type="ECO:0000256" key="10">
    <source>
        <dbReference type="HAMAP-Rule" id="MF_01588"/>
    </source>
</evidence>
<evidence type="ECO:0000256" key="8">
    <source>
        <dbReference type="ARBA" id="ARBA00023204"/>
    </source>
</evidence>
<dbReference type="Gene3D" id="1.10.150.20">
    <property type="entry name" value="5' to 3' exonuclease, C-terminal subdomain"/>
    <property type="match status" value="1"/>
</dbReference>
<evidence type="ECO:0000256" key="2">
    <source>
        <dbReference type="ARBA" id="ARBA00022598"/>
    </source>
</evidence>
<dbReference type="SUPFAM" id="SSF50249">
    <property type="entry name" value="Nucleic acid-binding proteins"/>
    <property type="match status" value="1"/>
</dbReference>
<dbReference type="InterPro" id="IPR036420">
    <property type="entry name" value="BRCT_dom_sf"/>
</dbReference>
<dbReference type="InterPro" id="IPR010994">
    <property type="entry name" value="RuvA_2-like"/>
</dbReference>
<keyword evidence="10" id="KW-0460">Magnesium</keyword>
<name>A0A1G9LK70_9BACT</name>
<keyword evidence="13" id="KW-1185">Reference proteome</keyword>
<comment type="catalytic activity">
    <reaction evidence="9 10">
        <text>NAD(+) + (deoxyribonucleotide)n-3'-hydroxyl + 5'-phospho-(deoxyribonucleotide)m = (deoxyribonucleotide)n+m + AMP + beta-nicotinamide D-nucleotide.</text>
        <dbReference type="EC" id="6.5.1.2"/>
    </reaction>
</comment>
<keyword evidence="10" id="KW-0464">Manganese</keyword>
<feature type="binding site" evidence="10">
    <location>
        <position position="359"/>
    </location>
    <ligand>
        <name>Zn(2+)</name>
        <dbReference type="ChEBI" id="CHEBI:29105"/>
    </ligand>
</feature>
<dbReference type="GO" id="GO:0046872">
    <property type="term" value="F:metal ion binding"/>
    <property type="evidence" value="ECO:0007669"/>
    <property type="project" value="UniProtKB-KW"/>
</dbReference>
<feature type="binding site" evidence="10">
    <location>
        <position position="126"/>
    </location>
    <ligand>
        <name>NAD(+)</name>
        <dbReference type="ChEBI" id="CHEBI:57540"/>
    </ligand>
</feature>
<evidence type="ECO:0000256" key="1">
    <source>
        <dbReference type="ARBA" id="ARBA00004067"/>
    </source>
</evidence>
<dbReference type="PIRSF" id="PIRSF001604">
    <property type="entry name" value="LigA"/>
    <property type="match status" value="1"/>
</dbReference>
<reference evidence="13" key="1">
    <citation type="submission" date="2016-10" db="EMBL/GenBank/DDBJ databases">
        <authorList>
            <person name="Varghese N."/>
            <person name="Submissions S."/>
        </authorList>
    </citation>
    <scope>NUCLEOTIDE SEQUENCE [LARGE SCALE GENOMIC DNA]</scope>
    <source>
        <strain evidence="13">DSM 16995</strain>
    </source>
</reference>
<evidence type="ECO:0000313" key="12">
    <source>
        <dbReference type="EMBL" id="SDL62330.1"/>
    </source>
</evidence>
<evidence type="ECO:0000256" key="6">
    <source>
        <dbReference type="ARBA" id="ARBA00022833"/>
    </source>
</evidence>
<keyword evidence="2 10" id="KW-0436">Ligase</keyword>
<keyword evidence="7 10" id="KW-0520">NAD</keyword>
<keyword evidence="8 10" id="KW-0234">DNA repair</keyword>
<dbReference type="Pfam" id="PF01653">
    <property type="entry name" value="DNA_ligase_aden"/>
    <property type="match status" value="1"/>
</dbReference>
<organism evidence="12 13">
    <name type="scientific">Maridesulfovibrio ferrireducens</name>
    <dbReference type="NCBI Taxonomy" id="246191"/>
    <lineage>
        <taxon>Bacteria</taxon>
        <taxon>Pseudomonadati</taxon>
        <taxon>Thermodesulfobacteriota</taxon>
        <taxon>Desulfovibrionia</taxon>
        <taxon>Desulfovibrionales</taxon>
        <taxon>Desulfovibrionaceae</taxon>
        <taxon>Maridesulfovibrio</taxon>
    </lineage>
</organism>
<dbReference type="InterPro" id="IPR001357">
    <property type="entry name" value="BRCT_dom"/>
</dbReference>
<dbReference type="SUPFAM" id="SSF47781">
    <property type="entry name" value="RuvA domain 2-like"/>
    <property type="match status" value="1"/>
</dbReference>
<dbReference type="CDD" id="cd17748">
    <property type="entry name" value="BRCT_DNA_ligase_like"/>
    <property type="match status" value="1"/>
</dbReference>
<comment type="cofactor">
    <cofactor evidence="10">
        <name>Mg(2+)</name>
        <dbReference type="ChEBI" id="CHEBI:18420"/>
    </cofactor>
    <cofactor evidence="10">
        <name>Mn(2+)</name>
        <dbReference type="ChEBI" id="CHEBI:29035"/>
    </cofactor>
</comment>
<dbReference type="GO" id="GO:0003911">
    <property type="term" value="F:DNA ligase (NAD+) activity"/>
    <property type="evidence" value="ECO:0007669"/>
    <property type="project" value="UniProtKB-UniRule"/>
</dbReference>
<feature type="binding site" evidence="10">
    <location>
        <position position="155"/>
    </location>
    <ligand>
        <name>NAD(+)</name>
        <dbReference type="ChEBI" id="CHEBI:57540"/>
    </ligand>
</feature>
<dbReference type="EMBL" id="FNGA01000007">
    <property type="protein sequence ID" value="SDL62330.1"/>
    <property type="molecule type" value="Genomic_DNA"/>
</dbReference>
<evidence type="ECO:0000256" key="9">
    <source>
        <dbReference type="ARBA" id="ARBA00034005"/>
    </source>
</evidence>
<dbReference type="Gene3D" id="3.30.470.30">
    <property type="entry name" value="DNA ligase/mRNA capping enzyme"/>
    <property type="match status" value="2"/>
</dbReference>
<dbReference type="EC" id="6.5.1.2" evidence="10"/>
<feature type="binding site" evidence="10">
    <location>
        <begin position="32"/>
        <end position="36"/>
    </location>
    <ligand>
        <name>NAD(+)</name>
        <dbReference type="ChEBI" id="CHEBI:57540"/>
    </ligand>
</feature>
<proteinExistence type="inferred from homology"/>
<feature type="domain" description="BRCT" evidence="11">
    <location>
        <begin position="535"/>
        <end position="615"/>
    </location>
</feature>
<keyword evidence="3 10" id="KW-0235">DNA replication</keyword>
<feature type="binding site" evidence="10">
    <location>
        <position position="377"/>
    </location>
    <ligand>
        <name>Zn(2+)</name>
        <dbReference type="ChEBI" id="CHEBI:29105"/>
    </ligand>
</feature>
<dbReference type="SUPFAM" id="SSF52113">
    <property type="entry name" value="BRCT domain"/>
    <property type="match status" value="1"/>
</dbReference>
<dbReference type="SMART" id="SM00532">
    <property type="entry name" value="LIGANc"/>
    <property type="match status" value="1"/>
</dbReference>
<keyword evidence="5 10" id="KW-0227">DNA damage</keyword>
<dbReference type="InterPro" id="IPR004150">
    <property type="entry name" value="NAD_DNA_ligase_OB"/>
</dbReference>
<comment type="caution">
    <text evidence="10">Lacks conserved residue(s) required for the propagation of feature annotation.</text>
</comment>
<evidence type="ECO:0000256" key="7">
    <source>
        <dbReference type="ARBA" id="ARBA00023027"/>
    </source>
</evidence>
<dbReference type="Gene3D" id="3.40.50.10190">
    <property type="entry name" value="BRCT domain"/>
    <property type="match status" value="1"/>
</dbReference>
<feature type="binding site" evidence="10">
    <location>
        <position position="267"/>
    </location>
    <ligand>
        <name>NAD(+)</name>
        <dbReference type="ChEBI" id="CHEBI:57540"/>
    </ligand>
</feature>
<dbReference type="HAMAP" id="MF_01588">
    <property type="entry name" value="DNA_ligase_A"/>
    <property type="match status" value="1"/>
</dbReference>
<dbReference type="SUPFAM" id="SSF56091">
    <property type="entry name" value="DNA ligase/mRNA capping enzyme, catalytic domain"/>
    <property type="match status" value="1"/>
</dbReference>
<feature type="binding site" evidence="10">
    <location>
        <begin position="74"/>
        <end position="75"/>
    </location>
    <ligand>
        <name>NAD(+)</name>
        <dbReference type="ChEBI" id="CHEBI:57540"/>
    </ligand>
</feature>
<dbReference type="SMART" id="SM00292">
    <property type="entry name" value="BRCT"/>
    <property type="match status" value="1"/>
</dbReference>
<dbReference type="Pfam" id="PF00533">
    <property type="entry name" value="BRCT"/>
    <property type="match status" value="1"/>
</dbReference>
<dbReference type="Proteomes" id="UP000199053">
    <property type="component" value="Unassembled WGS sequence"/>
</dbReference>
<dbReference type="InterPro" id="IPR001679">
    <property type="entry name" value="DNA_ligase"/>
</dbReference>
<dbReference type="InterPro" id="IPR013840">
    <property type="entry name" value="DNAligase_N"/>
</dbReference>
<evidence type="ECO:0000313" key="13">
    <source>
        <dbReference type="Proteomes" id="UP000199053"/>
    </source>
</evidence>
<dbReference type="Gene3D" id="2.40.50.140">
    <property type="entry name" value="Nucleic acid-binding proteins"/>
    <property type="match status" value="1"/>
</dbReference>
<dbReference type="InterPro" id="IPR012340">
    <property type="entry name" value="NA-bd_OB-fold"/>
</dbReference>
<protein>
    <recommendedName>
        <fullName evidence="10">DNA ligase</fullName>
        <ecNumber evidence="10">6.5.1.2</ecNumber>
    </recommendedName>
    <alternativeName>
        <fullName evidence="10">Polydeoxyribonucleotide synthase [NAD(+)]</fullName>
    </alternativeName>
</protein>
<gene>
    <name evidence="10" type="primary">ligA</name>
    <name evidence="12" type="ORF">SAMN05660337_3418</name>
</gene>
<keyword evidence="4 10" id="KW-0479">Metal-binding</keyword>
<dbReference type="Pfam" id="PF14520">
    <property type="entry name" value="HHH_5"/>
    <property type="match status" value="1"/>
</dbReference>
<dbReference type="Gene3D" id="1.10.287.610">
    <property type="entry name" value="Helix hairpin bin"/>
    <property type="match status" value="1"/>
</dbReference>
<evidence type="ECO:0000256" key="5">
    <source>
        <dbReference type="ARBA" id="ARBA00022763"/>
    </source>
</evidence>
<dbReference type="STRING" id="246191.SAMN05660337_3418"/>
<dbReference type="PROSITE" id="PS50172">
    <property type="entry name" value="BRCT"/>
    <property type="match status" value="1"/>
</dbReference>